<organism evidence="24 25">
    <name type="scientific">Helobdella robusta</name>
    <name type="common">Californian leech</name>
    <dbReference type="NCBI Taxonomy" id="6412"/>
    <lineage>
        <taxon>Eukaryota</taxon>
        <taxon>Metazoa</taxon>
        <taxon>Spiralia</taxon>
        <taxon>Lophotrochozoa</taxon>
        <taxon>Annelida</taxon>
        <taxon>Clitellata</taxon>
        <taxon>Hirudinea</taxon>
        <taxon>Rhynchobdellida</taxon>
        <taxon>Glossiphoniidae</taxon>
        <taxon>Helobdella</taxon>
    </lineage>
</organism>
<comment type="similarity">
    <text evidence="4 21">Belongs to the glycosyl hydrolase 47 family.</text>
</comment>
<comment type="catalytic activity">
    <reaction evidence="16">
        <text>N(4)-(alpha-D-Man-(1-&gt;2)-alpha-D-Man-(1-&gt;2)-alpha-D-Man-(1-&gt;3)-[alpha-D-Man-(1-&gt;2)-alpha-D-Man-(1-&gt;3)-[alpha-D-Man-(1-&gt;2)-alpha-D-Man-(1-&gt;6)]-alpha-D-Man-(1-&gt;6)]-beta-D-Man-(1-&gt;4)-beta-D-GlcNAc-(1-&gt;4)-beta-D-GlcNAc)-L-asparaginyl-[protein] (N-glucan mannose isomer 9A1,2,3B1,2,3) + 4 H2O = N(4)-(alpha-D-Man-(1-&gt;3)-[alpha-D-Man-(1-&gt;3)-[alpha-D-Man-(1-&gt;6)]-alpha-D-Man-(1-&gt;6)]-beta-D-Man-(1-&gt;4)-beta-D-GlcNAc-(1-&gt;4)-beta-D-GlcNAc)-L-asparaginyl-[protein] (N-glucan mannose isomer 5A1,2) + 4 beta-D-mannose</text>
        <dbReference type="Rhea" id="RHEA:56008"/>
        <dbReference type="Rhea" id="RHEA-COMP:14356"/>
        <dbReference type="Rhea" id="RHEA-COMP:14367"/>
        <dbReference type="ChEBI" id="CHEBI:15377"/>
        <dbReference type="ChEBI" id="CHEBI:28563"/>
        <dbReference type="ChEBI" id="CHEBI:59087"/>
        <dbReference type="ChEBI" id="CHEBI:139493"/>
        <dbReference type="EC" id="3.2.1.113"/>
    </reaction>
</comment>
<comment type="cofactor">
    <cofactor evidence="1 19">
        <name>Ca(2+)</name>
        <dbReference type="ChEBI" id="CHEBI:29108"/>
    </cofactor>
</comment>
<keyword evidence="9 19" id="KW-0106">Calcium</keyword>
<dbReference type="Pfam" id="PF01532">
    <property type="entry name" value="Glyco_hydro_47"/>
    <property type="match status" value="1"/>
</dbReference>
<keyword evidence="6 19" id="KW-0479">Metal-binding</keyword>
<feature type="active site" evidence="18">
    <location>
        <position position="350"/>
    </location>
</feature>
<feature type="compositionally biased region" description="Low complexity" evidence="22">
    <location>
        <begin position="471"/>
        <end position="492"/>
    </location>
</feature>
<dbReference type="KEGG" id="hro:HELRODRAFT_113976"/>
<dbReference type="GO" id="GO:0016020">
    <property type="term" value="C:membrane"/>
    <property type="evidence" value="ECO:0000318"/>
    <property type="project" value="GO_Central"/>
</dbReference>
<evidence type="ECO:0000256" key="14">
    <source>
        <dbReference type="ARBA" id="ARBA00023295"/>
    </source>
</evidence>
<dbReference type="GO" id="GO:0004571">
    <property type="term" value="F:mannosyl-oligosaccharide 1,2-alpha-mannosidase activity"/>
    <property type="evidence" value="ECO:0000318"/>
    <property type="project" value="GO_Central"/>
</dbReference>
<feature type="binding site" evidence="19">
    <location>
        <position position="438"/>
    </location>
    <ligand>
        <name>Ca(2+)</name>
        <dbReference type="ChEBI" id="CHEBI:29108"/>
    </ligand>
</feature>
<dbReference type="RefSeq" id="XP_009023743.1">
    <property type="nucleotide sequence ID" value="XM_009025495.1"/>
</dbReference>
<dbReference type="GO" id="GO:0036503">
    <property type="term" value="P:ERAD pathway"/>
    <property type="evidence" value="ECO:0000318"/>
    <property type="project" value="GO_Central"/>
</dbReference>
<evidence type="ECO:0000313" key="23">
    <source>
        <dbReference type="EMBL" id="ESN98043.1"/>
    </source>
</evidence>
<dbReference type="GeneID" id="20195480"/>
<comment type="catalytic activity">
    <reaction evidence="15">
        <text>N(4)-(alpha-D-Man-(1-&gt;2)-alpha-D-Man-(1-&gt;2)-alpha-D-Man-(1-&gt;3)-[alpha-D-Man-(1-&gt;3)-[alpha-D-Man-(1-&gt;2)-alpha-D-Man-(1-&gt;6)]-alpha-D-Man-(1-&gt;6)]-beta-D-Man-(1-&gt;4)-beta-D-GlcNAc-(1-&gt;4)-beta-D-GlcNAc)-L-asparaginyl-[protein] (N-glucan mannose isomer 8A1,2,3B1,3) + 3 H2O = N(4)-(alpha-D-Man-(1-&gt;3)-[alpha-D-Man-(1-&gt;3)-[alpha-D-Man-(1-&gt;6)]-alpha-D-Man-(1-&gt;6)]-beta-D-Man-(1-&gt;4)-beta-D-GlcNAc-(1-&gt;4)-beta-D-GlcNAc)-L-asparaginyl-[protein] (N-glucan mannose isomer 5A1,2) + 3 beta-D-mannose</text>
        <dbReference type="Rhea" id="RHEA:56028"/>
        <dbReference type="Rhea" id="RHEA-COMP:14358"/>
        <dbReference type="Rhea" id="RHEA-COMP:14367"/>
        <dbReference type="ChEBI" id="CHEBI:15377"/>
        <dbReference type="ChEBI" id="CHEBI:28563"/>
        <dbReference type="ChEBI" id="CHEBI:59087"/>
        <dbReference type="ChEBI" id="CHEBI:60628"/>
        <dbReference type="EC" id="3.2.1.113"/>
    </reaction>
</comment>
<keyword evidence="11" id="KW-1133">Transmembrane helix</keyword>
<dbReference type="PRINTS" id="PR00747">
    <property type="entry name" value="GLYHDRLASE47"/>
</dbReference>
<dbReference type="InterPro" id="IPR050749">
    <property type="entry name" value="Glycosyl_Hydrolase_47"/>
</dbReference>
<dbReference type="eggNOG" id="KOG2431">
    <property type="taxonomic scope" value="Eukaryota"/>
</dbReference>
<evidence type="ECO:0000256" key="6">
    <source>
        <dbReference type="ARBA" id="ARBA00022723"/>
    </source>
</evidence>
<comment type="subcellular location">
    <subcellularLocation>
        <location evidence="2">Endoplasmic reticulum membrane</location>
        <topology evidence="2">Single-pass type II membrane protein</topology>
    </subcellularLocation>
</comment>
<dbReference type="PANTHER" id="PTHR11742">
    <property type="entry name" value="MANNOSYL-OLIGOSACCHARIDE ALPHA-1,2-MANNOSIDASE-RELATED"/>
    <property type="match status" value="1"/>
</dbReference>
<feature type="disulfide bond" evidence="20">
    <location>
        <begin position="276"/>
        <end position="306"/>
    </location>
</feature>
<dbReference type="CTD" id="20195480"/>
<dbReference type="SUPFAM" id="SSF48225">
    <property type="entry name" value="Seven-hairpin glycosidases"/>
    <property type="match status" value="1"/>
</dbReference>
<evidence type="ECO:0000256" key="19">
    <source>
        <dbReference type="PIRSR" id="PIRSR601382-2"/>
    </source>
</evidence>
<feature type="active site" description="Proton donor" evidence="18">
    <location>
        <position position="81"/>
    </location>
</feature>
<evidence type="ECO:0000256" key="5">
    <source>
        <dbReference type="ARBA" id="ARBA00022692"/>
    </source>
</evidence>
<evidence type="ECO:0000256" key="11">
    <source>
        <dbReference type="ARBA" id="ARBA00022989"/>
    </source>
</evidence>
<evidence type="ECO:0000256" key="10">
    <source>
        <dbReference type="ARBA" id="ARBA00022968"/>
    </source>
</evidence>
<dbReference type="GO" id="GO:0005509">
    <property type="term" value="F:calcium ion binding"/>
    <property type="evidence" value="ECO:0007669"/>
    <property type="project" value="InterPro"/>
</dbReference>
<accession>T1EFX8</accession>
<dbReference type="STRING" id="6412.T1EFX8"/>
<evidence type="ECO:0000256" key="15">
    <source>
        <dbReference type="ARBA" id="ARBA00047669"/>
    </source>
</evidence>
<dbReference type="HOGENOM" id="CLU_003818_3_3_1"/>
<evidence type="ECO:0000313" key="24">
    <source>
        <dbReference type="EnsemblMetazoa" id="HelroP113976"/>
    </source>
</evidence>
<evidence type="ECO:0000256" key="2">
    <source>
        <dbReference type="ARBA" id="ARBA00004648"/>
    </source>
</evidence>
<keyword evidence="13 20" id="KW-1015">Disulfide bond</keyword>
<dbReference type="InterPro" id="IPR012341">
    <property type="entry name" value="6hp_glycosidase-like_sf"/>
</dbReference>
<comment type="function">
    <text evidence="17">Involved in glycoprotein quality control targeting of misfolded glycoproteins for degradation. It primarily trims a single alpha-1,2-linked mannose residue from Man(9)GlcNAc(2) to produce Man(8)GlcNAc(2), but at high enzyme concentrations, as found in the ER quality control compartment (ERQC), it further trims the carbohydrates to Man(5-6)GlcNAc(2).</text>
</comment>
<dbReference type="FunFam" id="1.50.10.10:FF:000010">
    <property type="entry name" value="alpha-1,2-Mannosidase"/>
    <property type="match status" value="1"/>
</dbReference>
<evidence type="ECO:0000256" key="17">
    <source>
        <dbReference type="ARBA" id="ARBA00053655"/>
    </source>
</evidence>
<keyword evidence="25" id="KW-1185">Reference proteome</keyword>
<feature type="region of interest" description="Disordered" evidence="22">
    <location>
        <begin position="466"/>
        <end position="502"/>
    </location>
</feature>
<evidence type="ECO:0000256" key="22">
    <source>
        <dbReference type="SAM" id="MobiDB-lite"/>
    </source>
</evidence>
<proteinExistence type="inferred from homology"/>
<evidence type="ECO:0000313" key="25">
    <source>
        <dbReference type="Proteomes" id="UP000015101"/>
    </source>
</evidence>
<feature type="active site" description="Proton donor" evidence="18">
    <location>
        <position position="320"/>
    </location>
</feature>
<dbReference type="AlphaFoldDB" id="T1EFX8"/>
<reference evidence="25" key="1">
    <citation type="submission" date="2012-12" db="EMBL/GenBank/DDBJ databases">
        <authorList>
            <person name="Hellsten U."/>
            <person name="Grimwood J."/>
            <person name="Chapman J.A."/>
            <person name="Shapiro H."/>
            <person name="Aerts A."/>
            <person name="Otillar R.P."/>
            <person name="Terry A.Y."/>
            <person name="Boore J.L."/>
            <person name="Simakov O."/>
            <person name="Marletaz F."/>
            <person name="Cho S.-J."/>
            <person name="Edsinger-Gonzales E."/>
            <person name="Havlak P."/>
            <person name="Kuo D.-H."/>
            <person name="Larsson T."/>
            <person name="Lv J."/>
            <person name="Arendt D."/>
            <person name="Savage R."/>
            <person name="Osoegawa K."/>
            <person name="de Jong P."/>
            <person name="Lindberg D.R."/>
            <person name="Seaver E.C."/>
            <person name="Weisblat D.A."/>
            <person name="Putnam N.H."/>
            <person name="Grigoriev I.V."/>
            <person name="Rokhsar D.S."/>
        </authorList>
    </citation>
    <scope>NUCLEOTIDE SEQUENCE</scope>
</reference>
<protein>
    <recommendedName>
        <fullName evidence="21">alpha-1,2-Mannosidase</fullName>
        <ecNumber evidence="21">3.2.1.-</ecNumber>
    </recommendedName>
</protein>
<dbReference type="OrthoDB" id="8118055at2759"/>
<dbReference type="PANTHER" id="PTHR11742:SF55">
    <property type="entry name" value="ENDOPLASMIC RETICULUM MANNOSYL-OLIGOSACCHARIDE 1,2-ALPHA-MANNOSIDASE"/>
    <property type="match status" value="1"/>
</dbReference>
<evidence type="ECO:0000256" key="9">
    <source>
        <dbReference type="ARBA" id="ARBA00022837"/>
    </source>
</evidence>
<evidence type="ECO:0000256" key="18">
    <source>
        <dbReference type="PIRSR" id="PIRSR601382-1"/>
    </source>
</evidence>
<dbReference type="GO" id="GO:0005975">
    <property type="term" value="P:carbohydrate metabolic process"/>
    <property type="evidence" value="ECO:0007669"/>
    <property type="project" value="InterPro"/>
</dbReference>
<evidence type="ECO:0000256" key="4">
    <source>
        <dbReference type="ARBA" id="ARBA00007658"/>
    </source>
</evidence>
<name>T1EFX8_HELRO</name>
<dbReference type="FunCoup" id="T1EFX8">
    <property type="interactions" value="1828"/>
</dbReference>
<dbReference type="EMBL" id="KB097222">
    <property type="protein sequence ID" value="ESN98043.1"/>
    <property type="molecule type" value="Genomic_DNA"/>
</dbReference>
<keyword evidence="12" id="KW-0472">Membrane</keyword>
<keyword evidence="7 21" id="KW-0378">Hydrolase</keyword>
<evidence type="ECO:0000256" key="16">
    <source>
        <dbReference type="ARBA" id="ARBA00048605"/>
    </source>
</evidence>
<evidence type="ECO:0000256" key="1">
    <source>
        <dbReference type="ARBA" id="ARBA00001913"/>
    </source>
</evidence>
<evidence type="ECO:0000256" key="12">
    <source>
        <dbReference type="ARBA" id="ARBA00023136"/>
    </source>
</evidence>
<sequence>MQAVVDAFKHSWNNYKKYAWGYDELKPLSKTFSMWFNLGLTIVDSLDTLYIMGLLNEFEEAKSWVANSLSFDRGSNINLFECTIRVLGGLLSAFHLSGDSIFLKKAQELGDKLMPAFDTSSGVPFSDVDFSSNRGHNPAWGSESSTSEVSTIQLEFIDLSRVTNDPKYEKAAMRVTKHLHNLYKKQGLVPIYINPSTGAFRQSATITFGARGDSYYEYLLKIWMLTGDSDAASDYIEAMKGMEELLLRETSASKLLYVGELLAGNNFSPKMDHLVCFLGGNLALAASKGLERSKFMTFGRRLTDTCIEFYNRMKTGLSPEIVHFNTQKNSTIQQEMFVKTADSHNLQRPETIESLFYLYRLTGNKTYQDVGWKIFQAFEKYTKVEGGYTSIGNVQNPANVQPRNKMESFWLSETLKYFYLLFTDDPNYVSLNEYIFNTEAHLIPFSYSSPRLGDYFNDDAGKIRVTIKPKNSNNNNNNNVNNNSDNDNYGNVNDDHEDDNNK</sequence>
<reference evidence="24" key="3">
    <citation type="submission" date="2015-06" db="UniProtKB">
        <authorList>
            <consortium name="EnsemblMetazoa"/>
        </authorList>
    </citation>
    <scope>IDENTIFICATION</scope>
</reference>
<keyword evidence="10" id="KW-0735">Signal-anchor</keyword>
<keyword evidence="8" id="KW-0256">Endoplasmic reticulum</keyword>
<dbReference type="Proteomes" id="UP000015101">
    <property type="component" value="Unassembled WGS sequence"/>
</dbReference>
<dbReference type="GO" id="GO:0005783">
    <property type="term" value="C:endoplasmic reticulum"/>
    <property type="evidence" value="ECO:0000318"/>
    <property type="project" value="GO_Central"/>
</dbReference>
<reference evidence="23 25" key="2">
    <citation type="journal article" date="2013" name="Nature">
        <title>Insights into bilaterian evolution from three spiralian genomes.</title>
        <authorList>
            <person name="Simakov O."/>
            <person name="Marletaz F."/>
            <person name="Cho S.J."/>
            <person name="Edsinger-Gonzales E."/>
            <person name="Havlak P."/>
            <person name="Hellsten U."/>
            <person name="Kuo D.H."/>
            <person name="Larsson T."/>
            <person name="Lv J."/>
            <person name="Arendt D."/>
            <person name="Savage R."/>
            <person name="Osoegawa K."/>
            <person name="de Jong P."/>
            <person name="Grimwood J."/>
            <person name="Chapman J.A."/>
            <person name="Shapiro H."/>
            <person name="Aerts A."/>
            <person name="Otillar R.P."/>
            <person name="Terry A.Y."/>
            <person name="Boore J.L."/>
            <person name="Grigoriev I.V."/>
            <person name="Lindberg D.R."/>
            <person name="Seaver E.C."/>
            <person name="Weisblat D.A."/>
            <person name="Putnam N.H."/>
            <person name="Rokhsar D.S."/>
        </authorList>
    </citation>
    <scope>NUCLEOTIDE SEQUENCE</scope>
</reference>
<evidence type="ECO:0000256" key="13">
    <source>
        <dbReference type="ARBA" id="ARBA00023157"/>
    </source>
</evidence>
<keyword evidence="14 21" id="KW-0326">Glycosidase</keyword>
<evidence type="ECO:0000256" key="3">
    <source>
        <dbReference type="ARBA" id="ARBA00004922"/>
    </source>
</evidence>
<dbReference type="InterPro" id="IPR036026">
    <property type="entry name" value="Seven-hairpin_glycosidases"/>
</dbReference>
<comment type="pathway">
    <text evidence="3">Protein modification; protein glycosylation.</text>
</comment>
<dbReference type="EnsemblMetazoa" id="HelroT113976">
    <property type="protein sequence ID" value="HelroP113976"/>
    <property type="gene ID" value="HelroG113976"/>
</dbReference>
<dbReference type="Gene3D" id="1.50.10.10">
    <property type="match status" value="1"/>
</dbReference>
<evidence type="ECO:0000256" key="21">
    <source>
        <dbReference type="RuleBase" id="RU361193"/>
    </source>
</evidence>
<keyword evidence="5" id="KW-0812">Transmembrane</keyword>
<evidence type="ECO:0000256" key="8">
    <source>
        <dbReference type="ARBA" id="ARBA00022824"/>
    </source>
</evidence>
<dbReference type="InterPro" id="IPR001382">
    <property type="entry name" value="Glyco_hydro_47"/>
</dbReference>
<dbReference type="EMBL" id="AMQM01005987">
    <property type="status" value="NOT_ANNOTATED_CDS"/>
    <property type="molecule type" value="Genomic_DNA"/>
</dbReference>
<feature type="active site" evidence="18">
    <location>
        <position position="213"/>
    </location>
</feature>
<gene>
    <name evidence="24" type="primary">20195480</name>
    <name evidence="23" type="ORF">HELRODRAFT_113976</name>
</gene>
<evidence type="ECO:0000256" key="7">
    <source>
        <dbReference type="ARBA" id="ARBA00022801"/>
    </source>
</evidence>
<evidence type="ECO:0000256" key="20">
    <source>
        <dbReference type="PIRSR" id="PIRSR601382-3"/>
    </source>
</evidence>
<dbReference type="EC" id="3.2.1.-" evidence="21"/>
<dbReference type="GO" id="GO:0005789">
    <property type="term" value="C:endoplasmic reticulum membrane"/>
    <property type="evidence" value="ECO:0007669"/>
    <property type="project" value="UniProtKB-SubCell"/>
</dbReference>
<dbReference type="InParanoid" id="T1EFX8"/>
<dbReference type="OMA" id="AAFKHSW"/>